<dbReference type="RefSeq" id="WP_126701922.1">
    <property type="nucleotide sequence ID" value="NZ_RWKW01000094.1"/>
</dbReference>
<dbReference type="Gene3D" id="1.20.120.530">
    <property type="entry name" value="GntR ligand-binding domain-like"/>
    <property type="match status" value="1"/>
</dbReference>
<organism evidence="5 6">
    <name type="scientific">Aquibium carbonis</name>
    <dbReference type="NCBI Taxonomy" id="2495581"/>
    <lineage>
        <taxon>Bacteria</taxon>
        <taxon>Pseudomonadati</taxon>
        <taxon>Pseudomonadota</taxon>
        <taxon>Alphaproteobacteria</taxon>
        <taxon>Hyphomicrobiales</taxon>
        <taxon>Phyllobacteriaceae</taxon>
        <taxon>Aquibium</taxon>
    </lineage>
</organism>
<gene>
    <name evidence="5" type="ORF">EJC49_21175</name>
</gene>
<dbReference type="GO" id="GO:0003700">
    <property type="term" value="F:DNA-binding transcription factor activity"/>
    <property type="evidence" value="ECO:0007669"/>
    <property type="project" value="InterPro"/>
</dbReference>
<dbReference type="InterPro" id="IPR000524">
    <property type="entry name" value="Tscrpt_reg_HTH_GntR"/>
</dbReference>
<dbReference type="CDD" id="cd07377">
    <property type="entry name" value="WHTH_GntR"/>
    <property type="match status" value="1"/>
</dbReference>
<dbReference type="PANTHER" id="PTHR43537:SF6">
    <property type="entry name" value="HTH-TYPE TRANSCRIPTIONAL REPRESSOR RSPR"/>
    <property type="match status" value="1"/>
</dbReference>
<keyword evidence="3" id="KW-0804">Transcription</keyword>
<feature type="domain" description="HTH gntR-type" evidence="4">
    <location>
        <begin position="26"/>
        <end position="93"/>
    </location>
</feature>
<dbReference type="InterPro" id="IPR011711">
    <property type="entry name" value="GntR_C"/>
</dbReference>
<reference evidence="5 6" key="1">
    <citation type="submission" date="2018-12" db="EMBL/GenBank/DDBJ databases">
        <title>Mesorhizobium carbonis sp. nov., isolated from coal mine water.</title>
        <authorList>
            <person name="Xin W."/>
            <person name="Xu Z."/>
            <person name="Xiang F."/>
            <person name="Zhang J."/>
            <person name="Xi L."/>
            <person name="Liu J."/>
        </authorList>
    </citation>
    <scope>NUCLEOTIDE SEQUENCE [LARGE SCALE GENOMIC DNA]</scope>
    <source>
        <strain evidence="5 6">B2.3</strain>
    </source>
</reference>
<evidence type="ECO:0000313" key="6">
    <source>
        <dbReference type="Proteomes" id="UP000278398"/>
    </source>
</evidence>
<accession>A0A429YSE9</accession>
<dbReference type="Pfam" id="PF00392">
    <property type="entry name" value="GntR"/>
    <property type="match status" value="1"/>
</dbReference>
<dbReference type="AlphaFoldDB" id="A0A429YSE9"/>
<protein>
    <submittedName>
        <fullName evidence="5">GntR family transcriptional regulator</fullName>
    </submittedName>
</protein>
<dbReference type="Pfam" id="PF07729">
    <property type="entry name" value="FCD"/>
    <property type="match status" value="1"/>
</dbReference>
<dbReference type="PANTHER" id="PTHR43537">
    <property type="entry name" value="TRANSCRIPTIONAL REGULATOR, GNTR FAMILY"/>
    <property type="match status" value="1"/>
</dbReference>
<evidence type="ECO:0000256" key="3">
    <source>
        <dbReference type="ARBA" id="ARBA00023163"/>
    </source>
</evidence>
<dbReference type="InterPro" id="IPR008920">
    <property type="entry name" value="TF_FadR/GntR_C"/>
</dbReference>
<evidence type="ECO:0000256" key="1">
    <source>
        <dbReference type="ARBA" id="ARBA00023015"/>
    </source>
</evidence>
<dbReference type="SMART" id="SM00345">
    <property type="entry name" value="HTH_GNTR"/>
    <property type="match status" value="1"/>
</dbReference>
<dbReference type="SUPFAM" id="SSF46785">
    <property type="entry name" value="Winged helix' DNA-binding domain"/>
    <property type="match status" value="1"/>
</dbReference>
<evidence type="ECO:0000259" key="4">
    <source>
        <dbReference type="PROSITE" id="PS50949"/>
    </source>
</evidence>
<keyword evidence="2" id="KW-0238">DNA-binding</keyword>
<dbReference type="InterPro" id="IPR036390">
    <property type="entry name" value="WH_DNA-bd_sf"/>
</dbReference>
<dbReference type="Gene3D" id="1.10.10.10">
    <property type="entry name" value="Winged helix-like DNA-binding domain superfamily/Winged helix DNA-binding domain"/>
    <property type="match status" value="1"/>
</dbReference>
<dbReference type="EMBL" id="RWKW01000094">
    <property type="protein sequence ID" value="RST84361.1"/>
    <property type="molecule type" value="Genomic_DNA"/>
</dbReference>
<keyword evidence="1" id="KW-0805">Transcription regulation</keyword>
<proteinExistence type="predicted"/>
<dbReference type="OrthoDB" id="7192778at2"/>
<dbReference type="SUPFAM" id="SSF48008">
    <property type="entry name" value="GntR ligand-binding domain-like"/>
    <property type="match status" value="1"/>
</dbReference>
<name>A0A429YSE9_9HYPH</name>
<evidence type="ECO:0000313" key="5">
    <source>
        <dbReference type="EMBL" id="RST84361.1"/>
    </source>
</evidence>
<evidence type="ECO:0000256" key="2">
    <source>
        <dbReference type="ARBA" id="ARBA00023125"/>
    </source>
</evidence>
<keyword evidence="6" id="KW-1185">Reference proteome</keyword>
<comment type="caution">
    <text evidence="5">The sequence shown here is derived from an EMBL/GenBank/DDBJ whole genome shotgun (WGS) entry which is preliminary data.</text>
</comment>
<dbReference type="GO" id="GO:0003677">
    <property type="term" value="F:DNA binding"/>
    <property type="evidence" value="ECO:0007669"/>
    <property type="project" value="UniProtKB-KW"/>
</dbReference>
<dbReference type="Proteomes" id="UP000278398">
    <property type="component" value="Unassembled WGS sequence"/>
</dbReference>
<dbReference type="PROSITE" id="PS50949">
    <property type="entry name" value="HTH_GNTR"/>
    <property type="match status" value="1"/>
</dbReference>
<dbReference type="InterPro" id="IPR036388">
    <property type="entry name" value="WH-like_DNA-bd_sf"/>
</dbReference>
<sequence length="237" mass="25889">MPRLKHVPLGFDLAEALAGVRIDRAQPIAPQIYRALRQRIVDGRLPAGTPIHENDIAALCLVSRTPLRAAMQQLANEGLVVTRPQVGSAVAGRDRARFLEALFVRTAIESQIARRLAKTGLDEAALAPVLSRQEDAARRDDYATFFDVDEEFHELLATMARVPGAWHLVQSVKAHVDRERYMLMSSIRGRSARAFGDHLAVLAAIRAGDGDAAAGLMTGHIESVLDESFDRAEGPLD</sequence>
<dbReference type="SMART" id="SM00895">
    <property type="entry name" value="FCD"/>
    <property type="match status" value="1"/>
</dbReference>